<accession>A0A9E7F8B5</accession>
<organism evidence="1 2">
    <name type="scientific">Musa troglodytarum</name>
    <name type="common">fe'i banana</name>
    <dbReference type="NCBI Taxonomy" id="320322"/>
    <lineage>
        <taxon>Eukaryota</taxon>
        <taxon>Viridiplantae</taxon>
        <taxon>Streptophyta</taxon>
        <taxon>Embryophyta</taxon>
        <taxon>Tracheophyta</taxon>
        <taxon>Spermatophyta</taxon>
        <taxon>Magnoliopsida</taxon>
        <taxon>Liliopsida</taxon>
        <taxon>Zingiberales</taxon>
        <taxon>Musaceae</taxon>
        <taxon>Musa</taxon>
    </lineage>
</organism>
<dbReference type="Proteomes" id="UP001055439">
    <property type="component" value="Chromosome 2"/>
</dbReference>
<evidence type="ECO:0000313" key="2">
    <source>
        <dbReference type="Proteomes" id="UP001055439"/>
    </source>
</evidence>
<sequence length="144" mass="16232">MAEEIMRGRHLSSTTINLLVLNEKFDQNSFLGNASSSVDLHEELLNLCLWAFVQNCANVTVTLTAVVGVIRWRPLLRSGSLNGARHRFVPPSNALPREVLLGLVFFASSRCRRKSVVGFMEWICEYLLWDAFIDCGGIRNPPIR</sequence>
<dbReference type="AlphaFoldDB" id="A0A9E7F8B5"/>
<name>A0A9E7F8B5_9LILI</name>
<reference evidence="1" key="1">
    <citation type="submission" date="2022-05" db="EMBL/GenBank/DDBJ databases">
        <title>The Musa troglodytarum L. genome provides insights into the mechanism of non-climacteric behaviour and enrichment of carotenoids.</title>
        <authorList>
            <person name="Wang J."/>
        </authorList>
    </citation>
    <scope>NUCLEOTIDE SEQUENCE</scope>
    <source>
        <tissue evidence="1">Leaf</tissue>
    </source>
</reference>
<protein>
    <submittedName>
        <fullName evidence="1">Uncharacterized protein</fullName>
    </submittedName>
</protein>
<dbReference type="EMBL" id="CP097504">
    <property type="protein sequence ID" value="URD90517.1"/>
    <property type="molecule type" value="Genomic_DNA"/>
</dbReference>
<gene>
    <name evidence="1" type="ORF">MUK42_33301</name>
</gene>
<evidence type="ECO:0000313" key="1">
    <source>
        <dbReference type="EMBL" id="URD90517.1"/>
    </source>
</evidence>
<dbReference type="OrthoDB" id="10524890at2759"/>
<keyword evidence="2" id="KW-1185">Reference proteome</keyword>
<proteinExistence type="predicted"/>